<organism evidence="8 9">
    <name type="scientific">Microbacterium terregens</name>
    <dbReference type="NCBI Taxonomy" id="69363"/>
    <lineage>
        <taxon>Bacteria</taxon>
        <taxon>Bacillati</taxon>
        <taxon>Actinomycetota</taxon>
        <taxon>Actinomycetes</taxon>
        <taxon>Micrococcales</taxon>
        <taxon>Microbacteriaceae</taxon>
        <taxon>Microbacterium</taxon>
    </lineage>
</organism>
<comment type="catalytic activity">
    <reaction evidence="1 7">
        <text>guanosine(46) in tRNA + S-adenosyl-L-methionine = N(7)-methylguanosine(46) in tRNA + S-adenosyl-L-homocysteine</text>
        <dbReference type="Rhea" id="RHEA:42708"/>
        <dbReference type="Rhea" id="RHEA-COMP:10188"/>
        <dbReference type="Rhea" id="RHEA-COMP:10189"/>
        <dbReference type="ChEBI" id="CHEBI:57856"/>
        <dbReference type="ChEBI" id="CHEBI:59789"/>
        <dbReference type="ChEBI" id="CHEBI:74269"/>
        <dbReference type="ChEBI" id="CHEBI:74480"/>
        <dbReference type="EC" id="2.1.1.33"/>
    </reaction>
</comment>
<evidence type="ECO:0000256" key="7">
    <source>
        <dbReference type="HAMAP-Rule" id="MF_01057"/>
    </source>
</evidence>
<keyword evidence="3 7" id="KW-0489">Methyltransferase</keyword>
<dbReference type="Pfam" id="PF02390">
    <property type="entry name" value="Methyltransf_4"/>
    <property type="match status" value="1"/>
</dbReference>
<evidence type="ECO:0000256" key="2">
    <source>
        <dbReference type="ARBA" id="ARBA00003015"/>
    </source>
</evidence>
<dbReference type="PANTHER" id="PTHR23417">
    <property type="entry name" value="3-DEOXY-D-MANNO-OCTULOSONIC-ACID TRANSFERASE/TRNA GUANINE-N 7 - -METHYLTRANSFERASE"/>
    <property type="match status" value="1"/>
</dbReference>
<evidence type="ECO:0000313" key="8">
    <source>
        <dbReference type="EMBL" id="MFB9645908.1"/>
    </source>
</evidence>
<comment type="similarity">
    <text evidence="7">Belongs to the class I-like SAM-binding methyltransferase superfamily. TrmB family.</text>
</comment>
<evidence type="ECO:0000313" key="9">
    <source>
        <dbReference type="Proteomes" id="UP001589611"/>
    </source>
</evidence>
<feature type="binding site" evidence="7">
    <location>
        <position position="129"/>
    </location>
    <ligand>
        <name>substrate</name>
    </ligand>
</feature>
<comment type="caution">
    <text evidence="8">The sequence shown here is derived from an EMBL/GenBank/DDBJ whole genome shotgun (WGS) entry which is preliminary data.</text>
</comment>
<proteinExistence type="inferred from homology"/>
<accession>A0ABV5SZX7</accession>
<dbReference type="GO" id="GO:0008176">
    <property type="term" value="F:tRNA (guanine(46)-N7)-methyltransferase activity"/>
    <property type="evidence" value="ECO:0007669"/>
    <property type="project" value="UniProtKB-EC"/>
</dbReference>
<dbReference type="Proteomes" id="UP001589611">
    <property type="component" value="Unassembled WGS sequence"/>
</dbReference>
<dbReference type="NCBIfam" id="TIGR00091">
    <property type="entry name" value="tRNA (guanosine(46)-N7)-methyltransferase TrmB"/>
    <property type="match status" value="1"/>
</dbReference>
<dbReference type="PANTHER" id="PTHR23417:SF14">
    <property type="entry name" value="PENTACOTRIPEPTIDE-REPEAT REGION OF PRORP DOMAIN-CONTAINING PROTEIN"/>
    <property type="match status" value="1"/>
</dbReference>
<comment type="pathway">
    <text evidence="7">tRNA modification; N(7)-methylguanine-tRNA biosynthesis.</text>
</comment>
<dbReference type="HAMAP" id="MF_01057">
    <property type="entry name" value="tRNA_methyltr_TrmB"/>
    <property type="match status" value="1"/>
</dbReference>
<sequence length="221" mass="24609">MTDGQERAWTDLAARYVLDAPRDDAATSVRPGAAIDPREVWGRDAPLIVEIGSGQGHAIIHAAVSRPEADFLAIEVFTAGLARTMLGAERAAVENLRLVEANAPEVLEHLLPPASVDELWVFFPDPWHKNKHTKRRLVTPEFATTAAGAVRDGGTLRLATDWEQYARQMREVLDAAPEFERAFAGEWADRFDGRVLTAFERKGARAGRAIRDLSYIRQRRE</sequence>
<evidence type="ECO:0000256" key="6">
    <source>
        <dbReference type="ARBA" id="ARBA00022694"/>
    </source>
</evidence>
<dbReference type="InterPro" id="IPR055361">
    <property type="entry name" value="tRNA_methyltr_TrmB_bact"/>
</dbReference>
<dbReference type="RefSeq" id="WP_344715711.1">
    <property type="nucleotide sequence ID" value="NZ_BAAAWH010000001.1"/>
</dbReference>
<feature type="binding site" evidence="7">
    <location>
        <begin position="197"/>
        <end position="200"/>
    </location>
    <ligand>
        <name>substrate</name>
    </ligand>
</feature>
<evidence type="ECO:0000256" key="3">
    <source>
        <dbReference type="ARBA" id="ARBA00022603"/>
    </source>
</evidence>
<comment type="caution">
    <text evidence="7">Lacks conserved residue(s) required for the propagation of feature annotation.</text>
</comment>
<dbReference type="InterPro" id="IPR003358">
    <property type="entry name" value="tRNA_(Gua-N-7)_MeTrfase_Trmb"/>
</dbReference>
<keyword evidence="6 7" id="KW-0819">tRNA processing</keyword>
<comment type="function">
    <text evidence="2 7">Catalyzes the formation of N(7)-methylguanine at position 46 (m7G46) in tRNA.</text>
</comment>
<protein>
    <recommendedName>
        <fullName evidence="7">tRNA (guanine-N(7)-)-methyltransferase</fullName>
        <ecNumber evidence="7">2.1.1.33</ecNumber>
    </recommendedName>
    <alternativeName>
        <fullName evidence="7">tRNA (guanine(46)-N(7))-methyltransferase</fullName>
    </alternativeName>
    <alternativeName>
        <fullName evidence="7">tRNA(m7G46)-methyltransferase</fullName>
    </alternativeName>
</protein>
<keyword evidence="9" id="KW-1185">Reference proteome</keyword>
<keyword evidence="4 7" id="KW-0808">Transferase</keyword>
<evidence type="ECO:0000256" key="1">
    <source>
        <dbReference type="ARBA" id="ARBA00000142"/>
    </source>
</evidence>
<feature type="binding site" evidence="7">
    <location>
        <position position="161"/>
    </location>
    <ligand>
        <name>substrate</name>
    </ligand>
</feature>
<reference evidence="8 9" key="1">
    <citation type="submission" date="2024-09" db="EMBL/GenBank/DDBJ databases">
        <authorList>
            <person name="Sun Q."/>
            <person name="Mori K."/>
        </authorList>
    </citation>
    <scope>NUCLEOTIDE SEQUENCE [LARGE SCALE GENOMIC DNA]</scope>
    <source>
        <strain evidence="8 9">JCM 1342</strain>
    </source>
</reference>
<name>A0ABV5SZX7_9MICO</name>
<feature type="binding site" evidence="7">
    <location>
        <position position="125"/>
    </location>
    <ligand>
        <name>S-adenosyl-L-methionine</name>
        <dbReference type="ChEBI" id="CHEBI:59789"/>
    </ligand>
</feature>
<dbReference type="SUPFAM" id="SSF53335">
    <property type="entry name" value="S-adenosyl-L-methionine-dependent methyltransferases"/>
    <property type="match status" value="1"/>
</dbReference>
<feature type="binding site" evidence="7">
    <location>
        <position position="102"/>
    </location>
    <ligand>
        <name>S-adenosyl-L-methionine</name>
        <dbReference type="ChEBI" id="CHEBI:59789"/>
    </ligand>
</feature>
<evidence type="ECO:0000256" key="5">
    <source>
        <dbReference type="ARBA" id="ARBA00022691"/>
    </source>
</evidence>
<feature type="binding site" evidence="7">
    <location>
        <position position="50"/>
    </location>
    <ligand>
        <name>S-adenosyl-L-methionine</name>
        <dbReference type="ChEBI" id="CHEBI:59789"/>
    </ligand>
</feature>
<dbReference type="EMBL" id="JBHMBE010000003">
    <property type="protein sequence ID" value="MFB9645908.1"/>
    <property type="molecule type" value="Genomic_DNA"/>
</dbReference>
<feature type="binding site" evidence="7">
    <location>
        <position position="75"/>
    </location>
    <ligand>
        <name>S-adenosyl-L-methionine</name>
        <dbReference type="ChEBI" id="CHEBI:59789"/>
    </ligand>
</feature>
<evidence type="ECO:0000256" key="4">
    <source>
        <dbReference type="ARBA" id="ARBA00022679"/>
    </source>
</evidence>
<keyword evidence="5 7" id="KW-0949">S-adenosyl-L-methionine</keyword>
<dbReference type="EC" id="2.1.1.33" evidence="7"/>
<gene>
    <name evidence="7 8" type="primary">trmB</name>
    <name evidence="8" type="ORF">ACFFPJ_08860</name>
</gene>
<dbReference type="PROSITE" id="PS51625">
    <property type="entry name" value="SAM_MT_TRMB"/>
    <property type="match status" value="1"/>
</dbReference>
<dbReference type="Gene3D" id="3.40.50.150">
    <property type="entry name" value="Vaccinia Virus protein VP39"/>
    <property type="match status" value="1"/>
</dbReference>
<dbReference type="InterPro" id="IPR029063">
    <property type="entry name" value="SAM-dependent_MTases_sf"/>
</dbReference>